<organism evidence="6 7">
    <name type="scientific">Paeniglutamicibacter antarcticus</name>
    <dbReference type="NCBI Taxonomy" id="494023"/>
    <lineage>
        <taxon>Bacteria</taxon>
        <taxon>Bacillati</taxon>
        <taxon>Actinomycetota</taxon>
        <taxon>Actinomycetes</taxon>
        <taxon>Micrococcales</taxon>
        <taxon>Micrococcaceae</taxon>
        <taxon>Paeniglutamicibacter</taxon>
    </lineage>
</organism>
<accession>A0ABP9TT27</accession>
<dbReference type="HAMAP" id="MF_00527">
    <property type="entry name" value="3MGH"/>
    <property type="match status" value="1"/>
</dbReference>
<keyword evidence="2 5" id="KW-0227">DNA damage</keyword>
<evidence type="ECO:0000256" key="3">
    <source>
        <dbReference type="ARBA" id="ARBA00022801"/>
    </source>
</evidence>
<sequence>MGTGNREELLALPSMQLAPHLLGAHVSSFIDGQLVIVRLTEVEAYDGSMDPGSHAYRGKTARNAGLFGAAGTAYVYFTYGMHHCANVVCGSEGTASAVLMRAGEVLTGLETVLARRGHPRAPETKLLAGPARLAQGLGLTLANNLASYANGVAAPPGPALGLENLTGSPASYLVGPRTGVAGPGGTEEYPYRFWLPGEPSVSTYRKAAPRKARGFEV</sequence>
<dbReference type="InterPro" id="IPR003180">
    <property type="entry name" value="MPG"/>
</dbReference>
<evidence type="ECO:0000256" key="1">
    <source>
        <dbReference type="ARBA" id="ARBA00009232"/>
    </source>
</evidence>
<proteinExistence type="inferred from homology"/>
<dbReference type="EC" id="3.2.2.-" evidence="5"/>
<dbReference type="RefSeq" id="WP_345469036.1">
    <property type="nucleotide sequence ID" value="NZ_BAABLK010000091.1"/>
</dbReference>
<evidence type="ECO:0000313" key="7">
    <source>
        <dbReference type="Proteomes" id="UP001501257"/>
    </source>
</evidence>
<reference evidence="7" key="1">
    <citation type="journal article" date="2019" name="Int. J. Syst. Evol. Microbiol.">
        <title>The Global Catalogue of Microorganisms (GCM) 10K type strain sequencing project: providing services to taxonomists for standard genome sequencing and annotation.</title>
        <authorList>
            <consortium name="The Broad Institute Genomics Platform"/>
            <consortium name="The Broad Institute Genome Sequencing Center for Infectious Disease"/>
            <person name="Wu L."/>
            <person name="Ma J."/>
        </authorList>
    </citation>
    <scope>NUCLEOTIDE SEQUENCE [LARGE SCALE GENOMIC DNA]</scope>
    <source>
        <strain evidence="7">JCM 18952</strain>
    </source>
</reference>
<comment type="caution">
    <text evidence="6">The sequence shown here is derived from an EMBL/GenBank/DDBJ whole genome shotgun (WGS) entry which is preliminary data.</text>
</comment>
<keyword evidence="4 5" id="KW-0234">DNA repair</keyword>
<dbReference type="NCBIfam" id="NF002003">
    <property type="entry name" value="PRK00802.1-3"/>
    <property type="match status" value="1"/>
</dbReference>
<dbReference type="PANTHER" id="PTHR10429:SF0">
    <property type="entry name" value="DNA-3-METHYLADENINE GLYCOSYLASE"/>
    <property type="match status" value="1"/>
</dbReference>
<dbReference type="InterPro" id="IPR036995">
    <property type="entry name" value="MPG_sf"/>
</dbReference>
<name>A0ABP9TT27_9MICC</name>
<evidence type="ECO:0000256" key="2">
    <source>
        <dbReference type="ARBA" id="ARBA00022763"/>
    </source>
</evidence>
<comment type="similarity">
    <text evidence="1 5">Belongs to the DNA glycosylase MPG family.</text>
</comment>
<evidence type="ECO:0000256" key="5">
    <source>
        <dbReference type="HAMAP-Rule" id="MF_00527"/>
    </source>
</evidence>
<gene>
    <name evidence="6" type="ORF">GCM10025778_33860</name>
</gene>
<keyword evidence="3 5" id="KW-0378">Hydrolase</keyword>
<protein>
    <recommendedName>
        <fullName evidence="5">Putative 3-methyladenine DNA glycosylase</fullName>
        <ecNumber evidence="5">3.2.2.-</ecNumber>
    </recommendedName>
</protein>
<dbReference type="Pfam" id="PF02245">
    <property type="entry name" value="Pur_DNA_glyco"/>
    <property type="match status" value="1"/>
</dbReference>
<evidence type="ECO:0000313" key="6">
    <source>
        <dbReference type="EMBL" id="GAA5228847.1"/>
    </source>
</evidence>
<dbReference type="Gene3D" id="3.10.300.10">
    <property type="entry name" value="Methylpurine-DNA glycosylase (MPG)"/>
    <property type="match status" value="1"/>
</dbReference>
<dbReference type="SUPFAM" id="SSF50486">
    <property type="entry name" value="FMT C-terminal domain-like"/>
    <property type="match status" value="1"/>
</dbReference>
<evidence type="ECO:0000256" key="4">
    <source>
        <dbReference type="ARBA" id="ARBA00023204"/>
    </source>
</evidence>
<dbReference type="PANTHER" id="PTHR10429">
    <property type="entry name" value="DNA-3-METHYLADENINE GLYCOSYLASE"/>
    <property type="match status" value="1"/>
</dbReference>
<dbReference type="InterPro" id="IPR011034">
    <property type="entry name" value="Formyl_transferase-like_C_sf"/>
</dbReference>
<dbReference type="CDD" id="cd00540">
    <property type="entry name" value="AAG"/>
    <property type="match status" value="1"/>
</dbReference>
<keyword evidence="7" id="KW-1185">Reference proteome</keyword>
<dbReference type="EMBL" id="BAABLK010000091">
    <property type="protein sequence ID" value="GAA5228847.1"/>
    <property type="molecule type" value="Genomic_DNA"/>
</dbReference>
<dbReference type="NCBIfam" id="TIGR00567">
    <property type="entry name" value="3mg"/>
    <property type="match status" value="1"/>
</dbReference>
<dbReference type="Proteomes" id="UP001501257">
    <property type="component" value="Unassembled WGS sequence"/>
</dbReference>